<feature type="compositionally biased region" description="Polar residues" evidence="1">
    <location>
        <begin position="1"/>
        <end position="13"/>
    </location>
</feature>
<protein>
    <recommendedName>
        <fullName evidence="5">NB-ARC domain-containing protein</fullName>
    </recommendedName>
</protein>
<feature type="transmembrane region" description="Helical" evidence="2">
    <location>
        <begin position="794"/>
        <end position="815"/>
    </location>
</feature>
<dbReference type="Gene3D" id="1.25.40.10">
    <property type="entry name" value="Tetratricopeptide repeat domain"/>
    <property type="match status" value="2"/>
</dbReference>
<evidence type="ECO:0008006" key="5">
    <source>
        <dbReference type="Google" id="ProtNLM"/>
    </source>
</evidence>
<sequence length="825" mass="91758">MSQKGLKNQTANDGKTKDGGPQVYVKLSGRNYGSQIGINNGSIEQYILDGRVEYVARLRQDSPDTWVFWVDAKNEETFLESYHALAKRAEIPGWDDAKMDDIPGLVFEWLKNDLVSPWLLILDGNDDANMLFTERVTGAGKRGKSGNGSILITSRDAKAGKGLGASVSIQVPPLDSDDAVELLRKKVPEEMVGNADIGGLVKKLEYLPLAISHAATYISETPCTVPEYLDVLDDETEFASVLATEVNGKRKTDVPWSVMSSWTLSFKRLQERNPRAVELLQMICFLDRHNIPKLLLQRGAGKADFLNDVVGPLLRFSFLARSKSQEKDDVYEMPSLVHLFSSIWTRESKEATHAAQKALKAVSAHYPPADDSDEDLCRQLSSHTRAVLKATGAAIADAAAPAVELNTVLDDDTAKARATLLHNASSYEMDVGNVKLAEKWADEAWRIRKERLGEDDTKTLESMYNSARAYFEVGNSKEANTLVAFYLDVGKWAEAEALAKSVVEASTQLGPLALPDTWDRKMTRVEVWRSIGKHELAQELVESIIDEKRTQIRKDREKNNLPAASEEEEEKTSLCENTYDLADTLLTLALICRDRGMFGQAREYAEKVVKAKIQTYGETHPNTLRCQISLALIYQEQGELTEAKSLGQQVTAQLSTTLGQDHPETLTSWSDLVWVYEKLGMLEVAEKDAKIIERLSADVLGEDHRQTLLTRGNLASIYRCRGKLVEAVELGKQVLHTREATLGRDHPDALIGVTNLALTYQKQGRYEDVRKLFRHGAGLDEEDASLFIRYGRGLIGSLTLAVIVSYVIIISLTTLGTKYMRSLSD</sequence>
<dbReference type="InterPro" id="IPR019734">
    <property type="entry name" value="TPR_rpt"/>
</dbReference>
<reference evidence="4" key="1">
    <citation type="journal article" date="2015" name="Genome Announc.">
        <title>Draft genome sequence of the cellulolytic fungus Chaetomium globosum.</title>
        <authorList>
            <person name="Cuomo C.A."/>
            <person name="Untereiner W.A."/>
            <person name="Ma L.-J."/>
            <person name="Grabherr M."/>
            <person name="Birren B.W."/>
        </authorList>
    </citation>
    <scope>NUCLEOTIDE SEQUENCE [LARGE SCALE GENOMIC DNA]</scope>
    <source>
        <strain evidence="4">ATCC 6205 / CBS 148.51 / DSM 1962 / NBRC 6347 / NRRL 1970</strain>
    </source>
</reference>
<dbReference type="InParanoid" id="Q2HEE0"/>
<dbReference type="Pfam" id="PF13374">
    <property type="entry name" value="TPR_10"/>
    <property type="match status" value="2"/>
</dbReference>
<dbReference type="InterPro" id="IPR053137">
    <property type="entry name" value="NLR-like"/>
</dbReference>
<dbReference type="eggNOG" id="KOG1840">
    <property type="taxonomic scope" value="Eukaryota"/>
</dbReference>
<evidence type="ECO:0000313" key="4">
    <source>
        <dbReference type="Proteomes" id="UP000001056"/>
    </source>
</evidence>
<organism evidence="3 4">
    <name type="scientific">Chaetomium globosum (strain ATCC 6205 / CBS 148.51 / DSM 1962 / NBRC 6347 / NRRL 1970)</name>
    <name type="common">Soil fungus</name>
    <dbReference type="NCBI Taxonomy" id="306901"/>
    <lineage>
        <taxon>Eukaryota</taxon>
        <taxon>Fungi</taxon>
        <taxon>Dikarya</taxon>
        <taxon>Ascomycota</taxon>
        <taxon>Pezizomycotina</taxon>
        <taxon>Sordariomycetes</taxon>
        <taxon>Sordariomycetidae</taxon>
        <taxon>Sordariales</taxon>
        <taxon>Chaetomiaceae</taxon>
        <taxon>Chaetomium</taxon>
    </lineage>
</organism>
<dbReference type="Pfam" id="PF13424">
    <property type="entry name" value="TPR_12"/>
    <property type="match status" value="1"/>
</dbReference>
<dbReference type="PANTHER" id="PTHR46082">
    <property type="entry name" value="ATP/GTP-BINDING PROTEIN-RELATED"/>
    <property type="match status" value="1"/>
</dbReference>
<dbReference type="Proteomes" id="UP000001056">
    <property type="component" value="Unassembled WGS sequence"/>
</dbReference>
<evidence type="ECO:0000313" key="3">
    <source>
        <dbReference type="EMBL" id="EAQ93179.1"/>
    </source>
</evidence>
<dbReference type="AlphaFoldDB" id="Q2HEE0"/>
<dbReference type="SUPFAM" id="SSF52540">
    <property type="entry name" value="P-loop containing nucleoside triphosphate hydrolases"/>
    <property type="match status" value="1"/>
</dbReference>
<evidence type="ECO:0000256" key="2">
    <source>
        <dbReference type="SAM" id="Phobius"/>
    </source>
</evidence>
<accession>Q2HEE0</accession>
<keyword evidence="2" id="KW-0472">Membrane</keyword>
<feature type="region of interest" description="Disordered" evidence="1">
    <location>
        <begin position="1"/>
        <end position="22"/>
    </location>
</feature>
<dbReference type="InterPro" id="IPR027417">
    <property type="entry name" value="P-loop_NTPase"/>
</dbReference>
<dbReference type="RefSeq" id="XP_001220635.1">
    <property type="nucleotide sequence ID" value="XM_001220634.1"/>
</dbReference>
<gene>
    <name evidence="3" type="ORF">CHGG_01414</name>
</gene>
<dbReference type="SUPFAM" id="SSF48452">
    <property type="entry name" value="TPR-like"/>
    <property type="match status" value="3"/>
</dbReference>
<evidence type="ECO:0000256" key="1">
    <source>
        <dbReference type="SAM" id="MobiDB-lite"/>
    </source>
</evidence>
<dbReference type="InterPro" id="IPR011990">
    <property type="entry name" value="TPR-like_helical_dom_sf"/>
</dbReference>
<name>Q2HEE0_CHAGB</name>
<keyword evidence="4" id="KW-1185">Reference proteome</keyword>
<dbReference type="SMART" id="SM00028">
    <property type="entry name" value="TPR"/>
    <property type="match status" value="4"/>
</dbReference>
<keyword evidence="2" id="KW-1133">Transmembrane helix</keyword>
<keyword evidence="2" id="KW-0812">Transmembrane</keyword>
<proteinExistence type="predicted"/>
<dbReference type="EMBL" id="CH408029">
    <property type="protein sequence ID" value="EAQ93179.1"/>
    <property type="molecule type" value="Genomic_DNA"/>
</dbReference>
<dbReference type="PANTHER" id="PTHR46082:SF11">
    <property type="entry name" value="AAA+ ATPASE DOMAIN-CONTAINING PROTEIN-RELATED"/>
    <property type="match status" value="1"/>
</dbReference>
<dbReference type="STRING" id="306901.Q2HEE0"/>
<dbReference type="OrthoDB" id="1658288at2759"/>
<dbReference type="VEuPathDB" id="FungiDB:CHGG_01414"/>
<dbReference type="GeneID" id="4387422"/>
<dbReference type="HOGENOM" id="CLU_000288_125_8_1"/>
<dbReference type="Gene3D" id="3.40.50.300">
    <property type="entry name" value="P-loop containing nucleotide triphosphate hydrolases"/>
    <property type="match status" value="1"/>
</dbReference>